<dbReference type="PATRIC" id="fig|1028803.3.peg.1392"/>
<proteinExistence type="predicted"/>
<dbReference type="InterPro" id="IPR025948">
    <property type="entry name" value="HTH-like_dom"/>
</dbReference>
<dbReference type="InterPro" id="IPR001584">
    <property type="entry name" value="Integrase_cat-core"/>
</dbReference>
<dbReference type="PROSITE" id="PS50994">
    <property type="entry name" value="INTEGRASE"/>
    <property type="match status" value="1"/>
</dbReference>
<dbReference type="InterPro" id="IPR048020">
    <property type="entry name" value="Transpos_IS3"/>
</dbReference>
<dbReference type="SUPFAM" id="SSF53098">
    <property type="entry name" value="Ribonuclease H-like"/>
    <property type="match status" value="1"/>
</dbReference>
<dbReference type="Pfam" id="PF00665">
    <property type="entry name" value="rve"/>
    <property type="match status" value="1"/>
</dbReference>
<dbReference type="Pfam" id="PF13276">
    <property type="entry name" value="HTH_21"/>
    <property type="match status" value="1"/>
</dbReference>
<dbReference type="GO" id="GO:0015074">
    <property type="term" value="P:DNA integration"/>
    <property type="evidence" value="ECO:0007669"/>
    <property type="project" value="InterPro"/>
</dbReference>
<reference evidence="2 4" key="1">
    <citation type="journal article" date="2011" name="J. Bacteriol.">
        <title>Genome Sequences for Five Strains of the Emerging Pathogen Haemophilus haemolyticus.</title>
        <authorList>
            <person name="Jordan I.K."/>
            <person name="Conley A.B."/>
            <person name="Antonov I.V."/>
            <person name="Arthur R.A."/>
            <person name="Cook E.D."/>
            <person name="Cooper G.P."/>
            <person name="Jones B.L."/>
            <person name="Knipe K.M."/>
            <person name="Lee K.J."/>
            <person name="Liu X."/>
            <person name="Mitchell G.J."/>
            <person name="Pande P.R."/>
            <person name="Petit R.A."/>
            <person name="Qin S."/>
            <person name="Rajan V.N."/>
            <person name="Sarda S."/>
            <person name="Sebastian A."/>
            <person name="Tang S."/>
            <person name="Thapliyal R."/>
            <person name="Varghese N.J."/>
            <person name="Ye T."/>
            <person name="Katz L.S."/>
            <person name="Wang X."/>
            <person name="Rowe L."/>
            <person name="Frace M."/>
            <person name="Mayer L.W."/>
        </authorList>
    </citation>
    <scope>NUCLEOTIDE SEQUENCE [LARGE SCALE GENOMIC DNA]</scope>
    <source>
        <strain evidence="2 4">M19501</strain>
    </source>
</reference>
<dbReference type="AlphaFoldDB" id="F9GQP5"/>
<dbReference type="PANTHER" id="PTHR46889">
    <property type="entry name" value="TRANSPOSASE INSF FOR INSERTION SEQUENCE IS3B-RELATED"/>
    <property type="match status" value="1"/>
</dbReference>
<evidence type="ECO:0000313" key="2">
    <source>
        <dbReference type="EMBL" id="EGT74398.1"/>
    </source>
</evidence>
<comment type="caution">
    <text evidence="2">The sequence shown here is derived from an EMBL/GenBank/DDBJ whole genome shotgun (WGS) entry which is preliminary data.</text>
</comment>
<protein>
    <submittedName>
        <fullName evidence="2">Transposase</fullName>
    </submittedName>
</protein>
<dbReference type="GO" id="GO:0003676">
    <property type="term" value="F:nucleic acid binding"/>
    <property type="evidence" value="ECO:0007669"/>
    <property type="project" value="InterPro"/>
</dbReference>
<dbReference type="EMBL" id="AFQO01000015">
    <property type="protein sequence ID" value="EGT74398.1"/>
    <property type="molecule type" value="Genomic_DNA"/>
</dbReference>
<dbReference type="InterPro" id="IPR036397">
    <property type="entry name" value="RNaseH_sf"/>
</dbReference>
<dbReference type="Pfam" id="PF13333">
    <property type="entry name" value="rve_2"/>
    <property type="match status" value="1"/>
</dbReference>
<dbReference type="eggNOG" id="COG2801">
    <property type="taxonomic scope" value="Bacteria"/>
</dbReference>
<gene>
    <name evidence="3" type="ORF">GG9_0942</name>
    <name evidence="2" type="ORF">GG9_1329</name>
</gene>
<evidence type="ECO:0000259" key="1">
    <source>
        <dbReference type="PROSITE" id="PS50994"/>
    </source>
</evidence>
<dbReference type="InterPro" id="IPR050900">
    <property type="entry name" value="Transposase_IS3/IS150/IS904"/>
</dbReference>
<dbReference type="Proteomes" id="UP000003258">
    <property type="component" value="Unassembled WGS sequence"/>
</dbReference>
<dbReference type="EMBL" id="AFQO01000008">
    <property type="protein sequence ID" value="EGT75418.1"/>
    <property type="molecule type" value="Genomic_DNA"/>
</dbReference>
<name>F9GQP5_HAEHA</name>
<dbReference type="Gene3D" id="3.30.420.10">
    <property type="entry name" value="Ribonuclease H-like superfamily/Ribonuclease H"/>
    <property type="match status" value="1"/>
</dbReference>
<evidence type="ECO:0000313" key="4">
    <source>
        <dbReference type="Proteomes" id="UP000003258"/>
    </source>
</evidence>
<evidence type="ECO:0000313" key="3">
    <source>
        <dbReference type="EMBL" id="EGT75418.1"/>
    </source>
</evidence>
<dbReference type="PANTHER" id="PTHR46889:SF4">
    <property type="entry name" value="TRANSPOSASE INSO FOR INSERTION SEQUENCE ELEMENT IS911B-RELATED"/>
    <property type="match status" value="1"/>
</dbReference>
<accession>F9GQP5</accession>
<dbReference type="InterPro" id="IPR012337">
    <property type="entry name" value="RNaseH-like_sf"/>
</dbReference>
<dbReference type="NCBIfam" id="NF033516">
    <property type="entry name" value="transpos_IS3"/>
    <property type="match status" value="1"/>
</dbReference>
<organism evidence="2 4">
    <name type="scientific">Haemophilus haemolyticus M19501</name>
    <dbReference type="NCBI Taxonomy" id="1028803"/>
    <lineage>
        <taxon>Bacteria</taxon>
        <taxon>Pseudomonadati</taxon>
        <taxon>Pseudomonadota</taxon>
        <taxon>Gammaproteobacteria</taxon>
        <taxon>Pasteurellales</taxon>
        <taxon>Pasteurellaceae</taxon>
        <taxon>Haemophilus</taxon>
    </lineage>
</organism>
<sequence>MLKKTIKRIKANHPDYGYRRVHACLPGVNHKKVQRLMQTLGLQVRSRKSKKFTTYRGTIGVIAANHLERDFSATAPKQKWVTDITEFKAKDRSKVYLSPILDLFNNEIVSYNLSYSPNWAQVEDMLMQAVKGLNKTCGVILHSDQGWQYQMVAYRRILAEHGIIQSMSRKGNCLDNAAMESFFGRLKTECFYGREFKTKEEIVDAVRDYLDYYNHRRIQLKLKGLSSIQYRKQSFK</sequence>
<feature type="domain" description="Integrase catalytic" evidence="1">
    <location>
        <begin position="72"/>
        <end position="235"/>
    </location>
</feature>